<protein>
    <submittedName>
        <fullName evidence="2">Uncharacterized protein</fullName>
    </submittedName>
</protein>
<name>X1BCB7_9ZZZZ</name>
<feature type="non-terminal residue" evidence="2">
    <location>
        <position position="1"/>
    </location>
</feature>
<comment type="caution">
    <text evidence="2">The sequence shown here is derived from an EMBL/GenBank/DDBJ whole genome shotgun (WGS) entry which is preliminary data.</text>
</comment>
<dbReference type="AlphaFoldDB" id="X1BCB7"/>
<keyword evidence="1" id="KW-0812">Transmembrane</keyword>
<feature type="transmembrane region" description="Helical" evidence="1">
    <location>
        <begin position="55"/>
        <end position="78"/>
    </location>
</feature>
<organism evidence="2">
    <name type="scientific">marine sediment metagenome</name>
    <dbReference type="NCBI Taxonomy" id="412755"/>
    <lineage>
        <taxon>unclassified sequences</taxon>
        <taxon>metagenomes</taxon>
        <taxon>ecological metagenomes</taxon>
    </lineage>
</organism>
<dbReference type="EMBL" id="BART01019090">
    <property type="protein sequence ID" value="GAG81778.1"/>
    <property type="molecule type" value="Genomic_DNA"/>
</dbReference>
<sequence length="151" mass="17643">TYTLNKDIEEFEKILIYNTTDLSVEFDENKIYSGKNIVSGTSFTLLLYEPTETPVSWYIIVFIVLLVILLVVSTLYSFRKQKSSKIKDIASESEELLNAKKILLMSLLKDIEKQHRSKQISDDTHHKLKDYYKQQAVETMKKLEDIESEIK</sequence>
<gene>
    <name evidence="2" type="ORF">S01H4_35830</name>
</gene>
<accession>X1BCB7</accession>
<evidence type="ECO:0000256" key="1">
    <source>
        <dbReference type="SAM" id="Phobius"/>
    </source>
</evidence>
<keyword evidence="1" id="KW-0472">Membrane</keyword>
<reference evidence="2" key="1">
    <citation type="journal article" date="2014" name="Front. Microbiol.">
        <title>High frequency of phylogenetically diverse reductive dehalogenase-homologous genes in deep subseafloor sedimentary metagenomes.</title>
        <authorList>
            <person name="Kawai M."/>
            <person name="Futagami T."/>
            <person name="Toyoda A."/>
            <person name="Takaki Y."/>
            <person name="Nishi S."/>
            <person name="Hori S."/>
            <person name="Arai W."/>
            <person name="Tsubouchi T."/>
            <person name="Morono Y."/>
            <person name="Uchiyama I."/>
            <person name="Ito T."/>
            <person name="Fujiyama A."/>
            <person name="Inagaki F."/>
            <person name="Takami H."/>
        </authorList>
    </citation>
    <scope>NUCLEOTIDE SEQUENCE</scope>
    <source>
        <strain evidence="2">Expedition CK06-06</strain>
    </source>
</reference>
<keyword evidence="1" id="KW-1133">Transmembrane helix</keyword>
<evidence type="ECO:0000313" key="2">
    <source>
        <dbReference type="EMBL" id="GAG81778.1"/>
    </source>
</evidence>
<proteinExistence type="predicted"/>